<proteinExistence type="predicted"/>
<dbReference type="WBParaSite" id="PSAMB.scaffold574size46769.g7315.t1">
    <property type="protein sequence ID" value="PSAMB.scaffold574size46769.g7315.t1"/>
    <property type="gene ID" value="PSAMB.scaffold574size46769.g7315"/>
</dbReference>
<sequence length="121" mass="13579">MPATGRFTLRTSMKIDGWQCDRELGDGQIFDKWLDAQVDRLGRRRSRYDHPRANANWAGRVIGRIPQPHPRACARQELFISAQSVRSAVSAIRVILVAEGHTAATVRSVRGPRLYELGGRA</sequence>
<dbReference type="AlphaFoldDB" id="A0A914WYK6"/>
<accession>A0A914WYK6</accession>
<name>A0A914WYK6_9BILA</name>
<reference evidence="2" key="1">
    <citation type="submission" date="2022-11" db="UniProtKB">
        <authorList>
            <consortium name="WormBaseParasite"/>
        </authorList>
    </citation>
    <scope>IDENTIFICATION</scope>
</reference>
<keyword evidence="1" id="KW-1185">Reference proteome</keyword>
<evidence type="ECO:0000313" key="1">
    <source>
        <dbReference type="Proteomes" id="UP000887566"/>
    </source>
</evidence>
<organism evidence="1 2">
    <name type="scientific">Plectus sambesii</name>
    <dbReference type="NCBI Taxonomy" id="2011161"/>
    <lineage>
        <taxon>Eukaryota</taxon>
        <taxon>Metazoa</taxon>
        <taxon>Ecdysozoa</taxon>
        <taxon>Nematoda</taxon>
        <taxon>Chromadorea</taxon>
        <taxon>Plectida</taxon>
        <taxon>Plectina</taxon>
        <taxon>Plectoidea</taxon>
        <taxon>Plectidae</taxon>
        <taxon>Plectus</taxon>
    </lineage>
</organism>
<dbReference type="Proteomes" id="UP000887566">
    <property type="component" value="Unplaced"/>
</dbReference>
<evidence type="ECO:0000313" key="2">
    <source>
        <dbReference type="WBParaSite" id="PSAMB.scaffold574size46769.g7315.t1"/>
    </source>
</evidence>
<protein>
    <submittedName>
        <fullName evidence="2">Uncharacterized protein</fullName>
    </submittedName>
</protein>